<dbReference type="SMART" id="SM00460">
    <property type="entry name" value="TGc"/>
    <property type="match status" value="1"/>
</dbReference>
<dbReference type="Pfam" id="PF08379">
    <property type="entry name" value="Bact_transglu_N"/>
    <property type="match status" value="1"/>
</dbReference>
<dbReference type="InterPro" id="IPR013589">
    <property type="entry name" value="Bac_transglu_N"/>
</dbReference>
<comment type="caution">
    <text evidence="2">The sequence shown here is derived from an EMBL/GenBank/DDBJ whole genome shotgun (WGS) entry which is preliminary data.</text>
</comment>
<evidence type="ECO:0000259" key="1">
    <source>
        <dbReference type="SMART" id="SM00460"/>
    </source>
</evidence>
<keyword evidence="3" id="KW-1185">Reference proteome</keyword>
<feature type="domain" description="Transglutaminase-like" evidence="1">
    <location>
        <begin position="195"/>
        <end position="265"/>
    </location>
</feature>
<protein>
    <submittedName>
        <fullName evidence="2">Transglutaminase family protein</fullName>
    </submittedName>
</protein>
<dbReference type="InterPro" id="IPR038765">
    <property type="entry name" value="Papain-like_cys_pep_sf"/>
</dbReference>
<proteinExistence type="predicted"/>
<evidence type="ECO:0000313" key="3">
    <source>
        <dbReference type="Proteomes" id="UP000826651"/>
    </source>
</evidence>
<dbReference type="RefSeq" id="WP_223410154.1">
    <property type="nucleotide sequence ID" value="NZ_JAGSHT010000021.1"/>
</dbReference>
<dbReference type="SUPFAM" id="SSF54001">
    <property type="entry name" value="Cysteine proteinases"/>
    <property type="match status" value="1"/>
</dbReference>
<organism evidence="2 3">
    <name type="scientific">Occultella gossypii</name>
    <dbReference type="NCBI Taxonomy" id="2800820"/>
    <lineage>
        <taxon>Bacteria</taxon>
        <taxon>Bacillati</taxon>
        <taxon>Actinomycetota</taxon>
        <taxon>Actinomycetes</taxon>
        <taxon>Micrococcales</taxon>
        <taxon>Ruaniaceae</taxon>
        <taxon>Occultella</taxon>
    </lineage>
</organism>
<dbReference type="PANTHER" id="PTHR33490:SF7">
    <property type="entry name" value="BLR2979 PROTEIN"/>
    <property type="match status" value="1"/>
</dbReference>
<gene>
    <name evidence="2" type="ORF">KCQ71_21665</name>
</gene>
<dbReference type="Proteomes" id="UP000826651">
    <property type="component" value="Unassembled WGS sequence"/>
</dbReference>
<dbReference type="EMBL" id="JAGSHT010000021">
    <property type="protein sequence ID" value="MBZ2198770.1"/>
    <property type="molecule type" value="Genomic_DNA"/>
</dbReference>
<dbReference type="Gene3D" id="3.10.620.30">
    <property type="match status" value="1"/>
</dbReference>
<name>A0ABS7SF48_9MICO</name>
<sequence>MSRTHQGEFHYRLTHTTTYTYPDEVTSSYGRALLLPRRGGGQQVHASGLAVEPGADLIAEHKDWGGNRSTYFHVTAPHRQLRVTGHSVISTGRRRADPARLPQVPWEQVAQLVRTLRPVAPGDPMGGPGAAVSIAESRLASPMVELSEEVREYALPSFEPSRPVAEVVAELATRIHTDFTYRPGATSVSTTLPEVLAGRAGVCQDFAHLLIGCVRSMGLAARYVSGYLETMPPPGREKLRGVDASHAWASVWLPGGGWLNIDPTNDQFIDGRYVVLGWGRDYRDVSPLRGIVFTPGSGSKLEVGVDLWPVEKADLAEQVAEVESLVAPVTQLTPAVR</sequence>
<evidence type="ECO:0000313" key="2">
    <source>
        <dbReference type="EMBL" id="MBZ2198770.1"/>
    </source>
</evidence>
<dbReference type="InterPro" id="IPR002931">
    <property type="entry name" value="Transglutaminase-like"/>
</dbReference>
<accession>A0ABS7SF48</accession>
<reference evidence="2 3" key="1">
    <citation type="submission" date="2021-04" db="EMBL/GenBank/DDBJ databases">
        <title>Ruania sp. nov., isolated from sandy soil of mangrove forest.</title>
        <authorList>
            <person name="Ge X."/>
            <person name="Huang R."/>
            <person name="Liu W."/>
        </authorList>
    </citation>
    <scope>NUCLEOTIDE SEQUENCE [LARGE SCALE GENOMIC DNA]</scope>
    <source>
        <strain evidence="2 3">N2-46</strain>
    </source>
</reference>
<dbReference type="Pfam" id="PF01841">
    <property type="entry name" value="Transglut_core"/>
    <property type="match status" value="1"/>
</dbReference>
<dbReference type="PANTHER" id="PTHR33490">
    <property type="entry name" value="BLR5614 PROTEIN-RELATED"/>
    <property type="match status" value="1"/>
</dbReference>